<gene>
    <name evidence="1" type="ORF">OLC1_LOCUS11671</name>
</gene>
<accession>A0AAV1D3H8</accession>
<evidence type="ECO:0000313" key="2">
    <source>
        <dbReference type="Proteomes" id="UP001161247"/>
    </source>
</evidence>
<dbReference type="EMBL" id="OX459121">
    <property type="protein sequence ID" value="CAI9102307.1"/>
    <property type="molecule type" value="Genomic_DNA"/>
</dbReference>
<dbReference type="Proteomes" id="UP001161247">
    <property type="component" value="Chromosome 4"/>
</dbReference>
<evidence type="ECO:0000313" key="1">
    <source>
        <dbReference type="EMBL" id="CAI9102307.1"/>
    </source>
</evidence>
<organism evidence="1 2">
    <name type="scientific">Oldenlandia corymbosa var. corymbosa</name>
    <dbReference type="NCBI Taxonomy" id="529605"/>
    <lineage>
        <taxon>Eukaryota</taxon>
        <taxon>Viridiplantae</taxon>
        <taxon>Streptophyta</taxon>
        <taxon>Embryophyta</taxon>
        <taxon>Tracheophyta</taxon>
        <taxon>Spermatophyta</taxon>
        <taxon>Magnoliopsida</taxon>
        <taxon>eudicotyledons</taxon>
        <taxon>Gunneridae</taxon>
        <taxon>Pentapetalae</taxon>
        <taxon>asterids</taxon>
        <taxon>lamiids</taxon>
        <taxon>Gentianales</taxon>
        <taxon>Rubiaceae</taxon>
        <taxon>Rubioideae</taxon>
        <taxon>Spermacoceae</taxon>
        <taxon>Hedyotis-Oldenlandia complex</taxon>
        <taxon>Oldenlandia</taxon>
    </lineage>
</organism>
<proteinExistence type="predicted"/>
<sequence length="345" mass="39950">MESCIGSALDDLDSIGLGCSGYYLGFEQQLGCQLRLMKTIYGFGRKRAENGVGFESGLRNLEENAYRESLQIHILFLTLRNANVDLLTFEAEQSHLFCGVISCFRVMMDLGYLPYYHLTKSLLKSLEFLKNLIRFAIFRGLEISQMEDMLIHAQGLRLIMLIHAQGLCLKSACVPGEDEVEQLMERSKPVEYHVLLRGTCYMNMFDHQIHTLYEGLRFLRTTLREHHHDKFDEELLYDDEKVQNIIGVFLCETGLSKGLIVCYLFVKIDDSSHVIERLQDLFFEVEKKIKLFQKETEEEAPRYLLNPAASCFPQTNLLGFIDSVLIQWLLQRRISLSQSGTFWHF</sequence>
<name>A0AAV1D3H8_OLDCO</name>
<dbReference type="AlphaFoldDB" id="A0AAV1D3H8"/>
<reference evidence="1" key="1">
    <citation type="submission" date="2023-03" db="EMBL/GenBank/DDBJ databases">
        <authorList>
            <person name="Julca I."/>
        </authorList>
    </citation>
    <scope>NUCLEOTIDE SEQUENCE</scope>
</reference>
<protein>
    <submittedName>
        <fullName evidence="1">OLC1v1000554C1</fullName>
    </submittedName>
</protein>
<keyword evidence="2" id="KW-1185">Reference proteome</keyword>